<proteinExistence type="predicted"/>
<dbReference type="EMBL" id="PVTP01000017">
    <property type="protein sequence ID" value="PRY74508.1"/>
    <property type="molecule type" value="Genomic_DNA"/>
</dbReference>
<dbReference type="Proteomes" id="UP000238007">
    <property type="component" value="Unassembled WGS sequence"/>
</dbReference>
<dbReference type="InterPro" id="IPR006119">
    <property type="entry name" value="Resolv_N"/>
</dbReference>
<protein>
    <recommendedName>
        <fullName evidence="1">Resolvase/invertase-type recombinase catalytic domain-containing protein</fullName>
    </recommendedName>
</protein>
<sequence>MLFGYISKCPHEDMSCLVLQREKLMAYGVVPDRIFSDTRQKKRDNQIGLRNYLKALRAQSTLIVLTLDRLGDHTLDIVELGGVFCVARPV</sequence>
<keyword evidence="3" id="KW-1185">Reference proteome</keyword>
<dbReference type="Pfam" id="PF00239">
    <property type="entry name" value="Resolvase"/>
    <property type="match status" value="1"/>
</dbReference>
<dbReference type="GO" id="GO:0003677">
    <property type="term" value="F:DNA binding"/>
    <property type="evidence" value="ECO:0007669"/>
    <property type="project" value="InterPro"/>
</dbReference>
<name>A0A2T0VTS2_9RHOB</name>
<dbReference type="GO" id="GO:0000150">
    <property type="term" value="F:DNA strand exchange activity"/>
    <property type="evidence" value="ECO:0007669"/>
    <property type="project" value="InterPro"/>
</dbReference>
<evidence type="ECO:0000313" key="2">
    <source>
        <dbReference type="EMBL" id="PRY74508.1"/>
    </source>
</evidence>
<feature type="domain" description="Resolvase/invertase-type recombinase catalytic" evidence="1">
    <location>
        <begin position="17"/>
        <end position="80"/>
    </location>
</feature>
<dbReference type="InterPro" id="IPR036162">
    <property type="entry name" value="Resolvase-like_N_sf"/>
</dbReference>
<organism evidence="2 3">
    <name type="scientific">Yoonia maritima</name>
    <dbReference type="NCBI Taxonomy" id="1435347"/>
    <lineage>
        <taxon>Bacteria</taxon>
        <taxon>Pseudomonadati</taxon>
        <taxon>Pseudomonadota</taxon>
        <taxon>Alphaproteobacteria</taxon>
        <taxon>Rhodobacterales</taxon>
        <taxon>Paracoccaceae</taxon>
        <taxon>Yoonia</taxon>
    </lineage>
</organism>
<dbReference type="SUPFAM" id="SSF53041">
    <property type="entry name" value="Resolvase-like"/>
    <property type="match status" value="1"/>
</dbReference>
<evidence type="ECO:0000313" key="3">
    <source>
        <dbReference type="Proteomes" id="UP000238007"/>
    </source>
</evidence>
<dbReference type="AlphaFoldDB" id="A0A2T0VTS2"/>
<comment type="caution">
    <text evidence="2">The sequence shown here is derived from an EMBL/GenBank/DDBJ whole genome shotgun (WGS) entry which is preliminary data.</text>
</comment>
<dbReference type="Gene3D" id="3.40.50.1390">
    <property type="entry name" value="Resolvase, N-terminal catalytic domain"/>
    <property type="match status" value="1"/>
</dbReference>
<gene>
    <name evidence="2" type="ORF">CLV80_11726</name>
</gene>
<accession>A0A2T0VTS2</accession>
<reference evidence="2 3" key="1">
    <citation type="submission" date="2018-03" db="EMBL/GenBank/DDBJ databases">
        <title>Genomic Encyclopedia of Archaeal and Bacterial Type Strains, Phase II (KMG-II): from individual species to whole genera.</title>
        <authorList>
            <person name="Goeker M."/>
        </authorList>
    </citation>
    <scope>NUCLEOTIDE SEQUENCE [LARGE SCALE GENOMIC DNA]</scope>
    <source>
        <strain evidence="2 3">DSM 101533</strain>
    </source>
</reference>
<evidence type="ECO:0000259" key="1">
    <source>
        <dbReference type="Pfam" id="PF00239"/>
    </source>
</evidence>